<evidence type="ECO:0000313" key="3">
    <source>
        <dbReference type="Proteomes" id="UP000198734"/>
    </source>
</evidence>
<dbReference type="EMBL" id="FOXU01000006">
    <property type="protein sequence ID" value="SFQ61980.1"/>
    <property type="molecule type" value="Genomic_DNA"/>
</dbReference>
<dbReference type="AlphaFoldDB" id="A0A1I6A012"/>
<dbReference type="Proteomes" id="UP000198734">
    <property type="component" value="Unassembled WGS sequence"/>
</dbReference>
<reference evidence="3" key="1">
    <citation type="submission" date="2016-10" db="EMBL/GenBank/DDBJ databases">
        <authorList>
            <person name="Varghese N."/>
            <person name="Submissions S."/>
        </authorList>
    </citation>
    <scope>NUCLEOTIDE SEQUENCE [LARGE SCALE GENOMIC DNA]</scope>
    <source>
        <strain evidence="3">DSM 11706</strain>
    </source>
</reference>
<dbReference type="InterPro" id="IPR002725">
    <property type="entry name" value="YgjP-like_metallopeptidase"/>
</dbReference>
<dbReference type="OrthoDB" id="9811177at2"/>
<dbReference type="PANTHER" id="PTHR30399:SF1">
    <property type="entry name" value="UTP PYROPHOSPHATASE"/>
    <property type="match status" value="1"/>
</dbReference>
<organism evidence="2 3">
    <name type="scientific">Psychrobacillus psychrotolerans</name>
    <dbReference type="NCBI Taxonomy" id="126156"/>
    <lineage>
        <taxon>Bacteria</taxon>
        <taxon>Bacillati</taxon>
        <taxon>Bacillota</taxon>
        <taxon>Bacilli</taxon>
        <taxon>Bacillales</taxon>
        <taxon>Bacillaceae</taxon>
        <taxon>Psychrobacillus</taxon>
    </lineage>
</organism>
<dbReference type="PANTHER" id="PTHR30399">
    <property type="entry name" value="UNCHARACTERIZED PROTEIN YGJP"/>
    <property type="match status" value="1"/>
</dbReference>
<evidence type="ECO:0000259" key="1">
    <source>
        <dbReference type="Pfam" id="PF01863"/>
    </source>
</evidence>
<dbReference type="RefSeq" id="WP_093537696.1">
    <property type="nucleotide sequence ID" value="NZ_FOXU01000006.1"/>
</dbReference>
<accession>A0A1I6A012</accession>
<keyword evidence="3" id="KW-1185">Reference proteome</keyword>
<dbReference type="Pfam" id="PF01863">
    <property type="entry name" value="YgjP-like"/>
    <property type="match status" value="1"/>
</dbReference>
<proteinExistence type="predicted"/>
<dbReference type="CDD" id="cd07344">
    <property type="entry name" value="M48_yhfN_like"/>
    <property type="match status" value="1"/>
</dbReference>
<name>A0A1I6A012_9BACI</name>
<evidence type="ECO:0000313" key="2">
    <source>
        <dbReference type="EMBL" id="SFQ61980.1"/>
    </source>
</evidence>
<protein>
    <recommendedName>
        <fullName evidence="1">YgjP-like metallopeptidase domain-containing protein</fullName>
    </recommendedName>
</protein>
<gene>
    <name evidence="2" type="ORF">SAMN05421670_3013</name>
</gene>
<sequence>MNYIQFGMNRIPYNLKHSNRRKTIAIAVDSNGVSVTAPTNTPQEKIDSTVYQKAPWIRTQIKHFSEMDEGIYKRSFLSGEKLPYLGRQYRLKIEIVEATLTPSIRFHHGIFIGQVPCGTPLESYRDTLFPLYEQWIREKGEDFIKSRIERFTIKLNKQPVEVKIKEQQQRWGSCTPGGQVLINWRLLLAPVSVIDYVLAHELVHLKHLNHSNEFWETLSMLMANYEEKKEWLRINGRTLYI</sequence>
<dbReference type="Gene3D" id="3.30.2010.10">
    <property type="entry name" value="Metalloproteases ('zincins'), catalytic domain"/>
    <property type="match status" value="1"/>
</dbReference>
<feature type="domain" description="YgjP-like metallopeptidase" evidence="1">
    <location>
        <begin position="22"/>
        <end position="233"/>
    </location>
</feature>
<dbReference type="STRING" id="126156.SAMN05421670_3013"/>
<dbReference type="InterPro" id="IPR053136">
    <property type="entry name" value="UTP_pyrophosphatase-like"/>
</dbReference>